<keyword evidence="3" id="KW-0677">Repeat</keyword>
<evidence type="ECO:0000313" key="13">
    <source>
        <dbReference type="Ensembl" id="ENSDCDP00010010767.1"/>
    </source>
</evidence>
<dbReference type="Proteomes" id="UP000694580">
    <property type="component" value="Chromosome 1"/>
</dbReference>
<evidence type="ECO:0000256" key="6">
    <source>
        <dbReference type="ARBA" id="ARBA00023242"/>
    </source>
</evidence>
<feature type="topological domain" description="Cytoplasmic" evidence="8">
    <location>
        <begin position="1"/>
        <end position="1061"/>
    </location>
</feature>
<dbReference type="PROSITE" id="PS51049">
    <property type="entry name" value="KASH"/>
    <property type="match status" value="1"/>
</dbReference>
<dbReference type="GO" id="GO:0034993">
    <property type="term" value="C:meiotic nuclear membrane microtubule tethering complex"/>
    <property type="evidence" value="ECO:0007669"/>
    <property type="project" value="TreeGrafter"/>
</dbReference>
<dbReference type="Pfam" id="PF10541">
    <property type="entry name" value="KASH"/>
    <property type="match status" value="1"/>
</dbReference>
<feature type="topological domain" description="Perinuclear space" evidence="8">
    <location>
        <begin position="1083"/>
        <end position="1111"/>
    </location>
</feature>
<evidence type="ECO:0000256" key="1">
    <source>
        <dbReference type="ARBA" id="ARBA00008619"/>
    </source>
</evidence>
<keyword evidence="2 8" id="KW-0812">Transmembrane</keyword>
<dbReference type="InterPro" id="IPR012315">
    <property type="entry name" value="KASH"/>
</dbReference>
<dbReference type="PANTHER" id="PTHR47535:SF2">
    <property type="entry name" value="NESPRIN-3"/>
    <property type="match status" value="1"/>
</dbReference>
<proteinExistence type="inferred from homology"/>
<sequence>MTQQEQHEFKEGLEAALSWMQAVQERLRAHDDTTGPRAALEARLRETEKIRGSEEEGRAKMDRVLVAADSLLQNGDEETKNQTHARLKDLKALWEETSTYITHCHSRIEWVWLHWAEYLKAHEEFELWVAKLRRALETGPEPQPGLREKLWQVDHHRVLLSDVQAQAQLLERLLDEGATLHSRTEDPSVDEEKQKALQEAYNQIQDKAKERLLLLQKMAEEHQQYHICVQAFQAWLVSKAEEVSVFTDQMDGAEDNMGALEELNDSVLQEENTLLHIECLAEAVRSNSSPCGAEQVTRELETLRQAWERLRLRLAEVHSSHQTTLDSENQYSALSGQLWADVGQLRALVQRLSRELENKNGHQTEEQLVALWRKHTGVRNALITEEAGVEELKARLKELFHFPKDSKPLSDNLLGAVKEYQSVKGRAFRLSCESEASLKTVLQDPLHGFSQWSQMVAQVLESSAEVTDFSHIALFVQNIEKLLQHSLRLQERLSQLQVKRDLLSSVFGGEKAESLLTELSSSVRRRELLHGQLLQRKSRLQALISRTKDFGEAYQSIRKKLTAVSERFQAVDCLQPDILAKKSQADQLKVIRKDLEDCEAHITALETLVSSGPANRAKFECLFADWKLLYTKVRVKVNESEQSVVEHEDFHDSLLNLEKWLMIMRQKLESFRGPNGDWSVENRQREAERALGEFPEKELQLDQAEAQGHNVLAKTSEEGKVHIVRDLKRLRESWMSLHALSLNLFRLLNDHSSTRTSSIGSKVKQQAEDVLTGPRPDGGDGAEEPPKRKLSPRHNLTACEGSGNWAGFEANEELCSAGETYDFRKRQRWAQAGHPETLFSTNQNTGTSQRQGIWRGEQRDRGGSVDELDSGRLQSGSGRTGLATGGGKRAMGWTGERPKEQRSSAYRMECATSDHEGAESSKGTPVASKERWSPADFETRRREFEGWLQKESDSLSGILSRRAPSAEELKIRQNALKGLHSRVPWGQSQIQQLLDARGPDSGVEDLNLEELRYRWMLYKSKLKDVGVLRARRACEVAASPRAEIGTRKEKGCCGFLYRVCRVALPLQLLLLALLLLAFLLPMMDEGTSCSLSNNFARSFNIMLRYDGPPPT</sequence>
<evidence type="ECO:0000256" key="7">
    <source>
        <dbReference type="ARBA" id="ARBA00046312"/>
    </source>
</evidence>
<feature type="transmembrane region" description="Helical" evidence="11">
    <location>
        <begin position="1062"/>
        <end position="1080"/>
    </location>
</feature>
<dbReference type="SMART" id="SM01249">
    <property type="entry name" value="KASH"/>
    <property type="match status" value="1"/>
</dbReference>
<evidence type="ECO:0000259" key="12">
    <source>
        <dbReference type="PROSITE" id="PS51049"/>
    </source>
</evidence>
<protein>
    <recommendedName>
        <fullName evidence="12">KASH domain-containing protein</fullName>
    </recommendedName>
</protein>
<dbReference type="PANTHER" id="PTHR47535">
    <property type="entry name" value="MUSCLE-SPECIFIC PROTEIN 300 KDA, ISOFORM G"/>
    <property type="match status" value="1"/>
</dbReference>
<evidence type="ECO:0000256" key="11">
    <source>
        <dbReference type="SAM" id="Phobius"/>
    </source>
</evidence>
<dbReference type="InterPro" id="IPR018159">
    <property type="entry name" value="Spectrin/alpha-actinin"/>
</dbReference>
<gene>
    <name evidence="13" type="primary">SYNE3</name>
</gene>
<feature type="compositionally biased region" description="Polar residues" evidence="10">
    <location>
        <begin position="838"/>
        <end position="851"/>
    </location>
</feature>
<feature type="domain" description="KASH" evidence="12">
    <location>
        <begin position="1053"/>
        <end position="1111"/>
    </location>
</feature>
<dbReference type="GeneTree" id="ENSGT00440000039367"/>
<keyword evidence="5 8" id="KW-0472">Membrane</keyword>
<reference evidence="13" key="2">
    <citation type="submission" date="2025-08" db="UniProtKB">
        <authorList>
            <consortium name="Ensembl"/>
        </authorList>
    </citation>
    <scope>IDENTIFICATION</scope>
</reference>
<dbReference type="SMART" id="SM00150">
    <property type="entry name" value="SPEC"/>
    <property type="match status" value="3"/>
</dbReference>
<evidence type="ECO:0000256" key="10">
    <source>
        <dbReference type="SAM" id="MobiDB-lite"/>
    </source>
</evidence>
<accession>A0AAY4APK7</accession>
<organism evidence="13 14">
    <name type="scientific">Denticeps clupeoides</name>
    <name type="common">denticle herring</name>
    <dbReference type="NCBI Taxonomy" id="299321"/>
    <lineage>
        <taxon>Eukaryota</taxon>
        <taxon>Metazoa</taxon>
        <taxon>Chordata</taxon>
        <taxon>Craniata</taxon>
        <taxon>Vertebrata</taxon>
        <taxon>Euteleostomi</taxon>
        <taxon>Actinopterygii</taxon>
        <taxon>Neopterygii</taxon>
        <taxon>Teleostei</taxon>
        <taxon>Clupei</taxon>
        <taxon>Clupeiformes</taxon>
        <taxon>Denticipitoidei</taxon>
        <taxon>Denticipitidae</taxon>
        <taxon>Denticeps</taxon>
    </lineage>
</organism>
<dbReference type="GO" id="GO:0007097">
    <property type="term" value="P:nuclear migration"/>
    <property type="evidence" value="ECO:0007669"/>
    <property type="project" value="TreeGrafter"/>
</dbReference>
<evidence type="ECO:0000256" key="5">
    <source>
        <dbReference type="ARBA" id="ARBA00023136"/>
    </source>
</evidence>
<reference evidence="13 14" key="1">
    <citation type="submission" date="2020-06" db="EMBL/GenBank/DDBJ databases">
        <authorList>
            <consortium name="Wellcome Sanger Institute Data Sharing"/>
        </authorList>
    </citation>
    <scope>NUCLEOTIDE SEQUENCE [LARGE SCALE GENOMIC DNA]</scope>
</reference>
<dbReference type="Ensembl" id="ENSDCDT00010011277.1">
    <property type="protein sequence ID" value="ENSDCDP00010010767.1"/>
    <property type="gene ID" value="ENSDCDG00010004771.1"/>
</dbReference>
<feature type="coiled-coil region" evidence="9">
    <location>
        <begin position="250"/>
        <end position="313"/>
    </location>
</feature>
<dbReference type="InterPro" id="IPR057932">
    <property type="entry name" value="Spectrin_SYNE1_3"/>
</dbReference>
<dbReference type="GeneID" id="114785557"/>
<dbReference type="AlphaFoldDB" id="A0AAY4APK7"/>
<keyword evidence="6" id="KW-0539">Nucleus</keyword>
<dbReference type="InterPro" id="IPR052403">
    <property type="entry name" value="LINC-complex_assoc"/>
</dbReference>
<keyword evidence="9" id="KW-0175">Coiled coil</keyword>
<feature type="compositionally biased region" description="Polar residues" evidence="10">
    <location>
        <begin position="754"/>
        <end position="764"/>
    </location>
</feature>
<dbReference type="Pfam" id="PF25803">
    <property type="entry name" value="Spectrin_SYNE1_2"/>
    <property type="match status" value="1"/>
</dbReference>
<evidence type="ECO:0000256" key="4">
    <source>
        <dbReference type="ARBA" id="ARBA00022989"/>
    </source>
</evidence>
<dbReference type="InterPro" id="IPR057933">
    <property type="entry name" value="SYNE3_dom"/>
</dbReference>
<feature type="region of interest" description="Disordered" evidence="10">
    <location>
        <begin position="834"/>
        <end position="935"/>
    </location>
</feature>
<dbReference type="GO" id="GO:0005737">
    <property type="term" value="C:cytoplasm"/>
    <property type="evidence" value="ECO:0007669"/>
    <property type="project" value="TreeGrafter"/>
</dbReference>
<evidence type="ECO:0000313" key="14">
    <source>
        <dbReference type="Proteomes" id="UP000694580"/>
    </source>
</evidence>
<keyword evidence="4 11" id="KW-1133">Transmembrane helix</keyword>
<dbReference type="GO" id="GO:0051015">
    <property type="term" value="F:actin filament binding"/>
    <property type="evidence" value="ECO:0007669"/>
    <property type="project" value="TreeGrafter"/>
</dbReference>
<dbReference type="Gene3D" id="1.20.58.60">
    <property type="match status" value="3"/>
</dbReference>
<reference evidence="13" key="3">
    <citation type="submission" date="2025-09" db="UniProtKB">
        <authorList>
            <consortium name="Ensembl"/>
        </authorList>
    </citation>
    <scope>IDENTIFICATION</scope>
</reference>
<evidence type="ECO:0000256" key="9">
    <source>
        <dbReference type="SAM" id="Coils"/>
    </source>
</evidence>
<dbReference type="CDD" id="cd00176">
    <property type="entry name" value="SPEC"/>
    <property type="match status" value="1"/>
</dbReference>
<dbReference type="SUPFAM" id="SSF46966">
    <property type="entry name" value="Spectrin repeat"/>
    <property type="match status" value="4"/>
</dbReference>
<comment type="subcellular location">
    <subcellularLocation>
        <location evidence="7">Nucleus outer membrane</location>
        <topology evidence="7">Single-pass type IV membrane protein</topology>
    </subcellularLocation>
</comment>
<name>A0AAY4APK7_9TELE</name>
<feature type="region of interest" description="Disordered" evidence="10">
    <location>
        <begin position="753"/>
        <end position="795"/>
    </location>
</feature>
<comment type="similarity">
    <text evidence="1">Belongs to the nesprin family.</text>
</comment>
<dbReference type="RefSeq" id="XP_028827737.1">
    <property type="nucleotide sequence ID" value="XM_028971904.1"/>
</dbReference>
<keyword evidence="14" id="KW-1185">Reference proteome</keyword>
<dbReference type="Pfam" id="PF25804">
    <property type="entry name" value="SYNE3"/>
    <property type="match status" value="1"/>
</dbReference>
<dbReference type="GO" id="GO:0005640">
    <property type="term" value="C:nuclear outer membrane"/>
    <property type="evidence" value="ECO:0007669"/>
    <property type="project" value="UniProtKB-SubCell"/>
</dbReference>
<evidence type="ECO:0000256" key="3">
    <source>
        <dbReference type="ARBA" id="ARBA00022737"/>
    </source>
</evidence>
<evidence type="ECO:0000256" key="8">
    <source>
        <dbReference type="PROSITE-ProRule" id="PRU00385"/>
    </source>
</evidence>
<evidence type="ECO:0000256" key="2">
    <source>
        <dbReference type="ARBA" id="ARBA00022692"/>
    </source>
</evidence>